<dbReference type="SUPFAM" id="SSF48464">
    <property type="entry name" value="ENTH/VHS domain"/>
    <property type="match status" value="1"/>
</dbReference>
<feature type="compositionally biased region" description="Basic and acidic residues" evidence="7">
    <location>
        <begin position="228"/>
        <end position="242"/>
    </location>
</feature>
<dbReference type="WBParaSite" id="nRc.2.0.1.t08850-RA">
    <property type="protein sequence ID" value="nRc.2.0.1.t08850-RA"/>
    <property type="gene ID" value="nRc.2.0.1.g08850"/>
</dbReference>
<dbReference type="GO" id="GO:0005768">
    <property type="term" value="C:endosome"/>
    <property type="evidence" value="ECO:0007669"/>
    <property type="project" value="TreeGrafter"/>
</dbReference>
<evidence type="ECO:0000313" key="10">
    <source>
        <dbReference type="WBParaSite" id="nRc.2.0.1.t08850-RA"/>
    </source>
</evidence>
<dbReference type="Gene3D" id="1.25.40.90">
    <property type="match status" value="1"/>
</dbReference>
<dbReference type="AlphaFoldDB" id="A0A915I4T1"/>
<dbReference type="FunFam" id="1.25.40.90:FF:000002">
    <property type="entry name" value="epsin-2 isoform X1"/>
    <property type="match status" value="1"/>
</dbReference>
<accession>A0A915I4T1</accession>
<comment type="subcellular location">
    <subcellularLocation>
        <location evidence="1">Cytoplasm</location>
    </subcellularLocation>
</comment>
<dbReference type="InterPro" id="IPR013809">
    <property type="entry name" value="ENTH"/>
</dbReference>
<dbReference type="PROSITE" id="PS50330">
    <property type="entry name" value="UIM"/>
    <property type="match status" value="1"/>
</dbReference>
<dbReference type="Pfam" id="PF01417">
    <property type="entry name" value="ENTH"/>
    <property type="match status" value="1"/>
</dbReference>
<protein>
    <submittedName>
        <fullName evidence="10">ENTH domain-containing protein</fullName>
    </submittedName>
</protein>
<feature type="compositionally biased region" description="Polar residues" evidence="7">
    <location>
        <begin position="530"/>
        <end position="546"/>
    </location>
</feature>
<evidence type="ECO:0000256" key="5">
    <source>
        <dbReference type="ARBA" id="ARBA00022737"/>
    </source>
</evidence>
<evidence type="ECO:0000256" key="2">
    <source>
        <dbReference type="ARBA" id="ARBA00010130"/>
    </source>
</evidence>
<dbReference type="GO" id="GO:0006897">
    <property type="term" value="P:endocytosis"/>
    <property type="evidence" value="ECO:0007669"/>
    <property type="project" value="TreeGrafter"/>
</dbReference>
<dbReference type="GO" id="GO:0005886">
    <property type="term" value="C:plasma membrane"/>
    <property type="evidence" value="ECO:0007669"/>
    <property type="project" value="TreeGrafter"/>
</dbReference>
<name>A0A915I4T1_ROMCU</name>
<proteinExistence type="inferred from homology"/>
<dbReference type="SMART" id="SM00273">
    <property type="entry name" value="ENTH"/>
    <property type="match status" value="1"/>
</dbReference>
<feature type="domain" description="ENTH" evidence="8">
    <location>
        <begin position="17"/>
        <end position="157"/>
    </location>
</feature>
<dbReference type="PROSITE" id="PS50942">
    <property type="entry name" value="ENTH"/>
    <property type="match status" value="1"/>
</dbReference>
<evidence type="ECO:0000256" key="7">
    <source>
        <dbReference type="SAM" id="MobiDB-lite"/>
    </source>
</evidence>
<keyword evidence="5" id="KW-0677">Repeat</keyword>
<dbReference type="GO" id="GO:0005543">
    <property type="term" value="F:phospholipid binding"/>
    <property type="evidence" value="ECO:0007669"/>
    <property type="project" value="TreeGrafter"/>
</dbReference>
<comment type="similarity">
    <text evidence="2">Belongs to the epsin family.</text>
</comment>
<dbReference type="GO" id="GO:0030276">
    <property type="term" value="F:clathrin binding"/>
    <property type="evidence" value="ECO:0007669"/>
    <property type="project" value="TreeGrafter"/>
</dbReference>
<keyword evidence="4" id="KW-0597">Phosphoprotein</keyword>
<dbReference type="InterPro" id="IPR003903">
    <property type="entry name" value="UIM_dom"/>
</dbReference>
<keyword evidence="3" id="KW-0963">Cytoplasm</keyword>
<reference evidence="10" key="1">
    <citation type="submission" date="2022-11" db="UniProtKB">
        <authorList>
            <consortium name="WormBaseParasite"/>
        </authorList>
    </citation>
    <scope>IDENTIFICATION</scope>
</reference>
<evidence type="ECO:0000256" key="3">
    <source>
        <dbReference type="ARBA" id="ARBA00022490"/>
    </source>
</evidence>
<dbReference type="PANTHER" id="PTHR12276">
    <property type="entry name" value="EPSIN/ENT-RELATED"/>
    <property type="match status" value="1"/>
</dbReference>
<dbReference type="SMART" id="SM00726">
    <property type="entry name" value="UIM"/>
    <property type="match status" value="2"/>
</dbReference>
<keyword evidence="9" id="KW-1185">Reference proteome</keyword>
<evidence type="ECO:0000256" key="1">
    <source>
        <dbReference type="ARBA" id="ARBA00004496"/>
    </source>
</evidence>
<feature type="region of interest" description="Disordered" evidence="7">
    <location>
        <begin position="224"/>
        <end position="246"/>
    </location>
</feature>
<feature type="region of interest" description="Disordered" evidence="7">
    <location>
        <begin position="530"/>
        <end position="562"/>
    </location>
</feature>
<dbReference type="PANTHER" id="PTHR12276:SF115">
    <property type="entry name" value="FI19443P1"/>
    <property type="match status" value="1"/>
</dbReference>
<dbReference type="CDD" id="cd16990">
    <property type="entry name" value="ENTH_Epsin"/>
    <property type="match status" value="1"/>
</dbReference>
<dbReference type="GO" id="GO:0030125">
    <property type="term" value="C:clathrin vesicle coat"/>
    <property type="evidence" value="ECO:0007669"/>
    <property type="project" value="TreeGrafter"/>
</dbReference>
<organism evidence="9 10">
    <name type="scientific">Romanomermis culicivorax</name>
    <name type="common">Nematode worm</name>
    <dbReference type="NCBI Taxonomy" id="13658"/>
    <lineage>
        <taxon>Eukaryota</taxon>
        <taxon>Metazoa</taxon>
        <taxon>Ecdysozoa</taxon>
        <taxon>Nematoda</taxon>
        <taxon>Enoplea</taxon>
        <taxon>Dorylaimia</taxon>
        <taxon>Mermithida</taxon>
        <taxon>Mermithoidea</taxon>
        <taxon>Mermithidae</taxon>
        <taxon>Romanomermis</taxon>
    </lineage>
</organism>
<evidence type="ECO:0000313" key="9">
    <source>
        <dbReference type="Proteomes" id="UP000887565"/>
    </source>
</evidence>
<dbReference type="Proteomes" id="UP000887565">
    <property type="component" value="Unplaced"/>
</dbReference>
<feature type="compositionally biased region" description="Polar residues" evidence="7">
    <location>
        <begin position="553"/>
        <end position="562"/>
    </location>
</feature>
<evidence type="ECO:0000259" key="8">
    <source>
        <dbReference type="PROSITE" id="PS50942"/>
    </source>
</evidence>
<evidence type="ECO:0000256" key="6">
    <source>
        <dbReference type="ARBA" id="ARBA00023121"/>
    </source>
</evidence>
<evidence type="ECO:0000256" key="4">
    <source>
        <dbReference type="ARBA" id="ARBA00022553"/>
    </source>
</evidence>
<sequence>MAAITGHIPSLRRQIKNVACNYSDAQVKVREATSNDPWGASSSLMSEIADLTYNALAFTEIMQIVWKRLNDSGKNWRHVYKSLVLLDYLIKVGSEKVAHQCRENIFAIQTLKVTNHILNREDFQHVEDNKDQGMNVREKAKQLVAILKDDERLKNERAKALMARKRFVQNGGGLGSDGSAGIRKIDGCRSDTDLPSYGASIAGPSVQGKGNKLMSNALTTINSPMDIGEARPRRDSELDECRPTSAGEEELQLQIALALSKEEAEREQDARKSDDVRLQLALQQSEKDVKLIGGAINNQQQNDSAGQSTSAAVTRNTTVCLRSCLLLYKLRDEFVAAPSHLYLPFFGGTEQNGIDGTEPKFRFCWVRLKLAIGCSPQNFRPKSALDDLLSLQTAPSLQQYPSSAASDPWNAQQPPLVDNHFNFDGQMNVKIDPWGCPMEVPAPAATNVGQFTDHNNYAWLPKATEIPEANPTPVNNDSWGDNILAPSLVNQKEDHEVAVYNDRKSKTPDNFLGENSALVNLDNLLSGSTRSGSSAMYKGGSNNAPTNPFAPKTDNTPMNNPFAAQQKRATPTLNEMRNSSTNNQQQSFNNWAANGRQQSLTNPQLVILPPVENIRVKPHLCFTATVTAANKLHEAHTMSNLRPNTDVKSPTVVALKE</sequence>
<keyword evidence="6" id="KW-0446">Lipid-binding</keyword>
<dbReference type="InterPro" id="IPR008942">
    <property type="entry name" value="ENTH_VHS"/>
</dbReference>